<dbReference type="AlphaFoldDB" id="A0A542EWJ1"/>
<dbReference type="EMBL" id="VFMM01000001">
    <property type="protein sequence ID" value="TQJ19715.1"/>
    <property type="molecule type" value="Genomic_DNA"/>
</dbReference>
<evidence type="ECO:0000313" key="2">
    <source>
        <dbReference type="Proteomes" id="UP000316298"/>
    </source>
</evidence>
<gene>
    <name evidence="1" type="ORF">FB475_3889</name>
</gene>
<accession>A0A542EWJ1</accession>
<proteinExistence type="predicted"/>
<sequence length="74" mass="8392">MNKNIKSLEALVDSHRLVIVQALQQLRDDLRNHAESVRETAPADSDYDYYAAVVSNDIYELALTVNNTLSVWSK</sequence>
<dbReference type="RefSeq" id="WP_141857615.1">
    <property type="nucleotide sequence ID" value="NZ_BAAAKA010000061.1"/>
</dbReference>
<organism evidence="1 2">
    <name type="scientific">Kribbella jejuensis</name>
    <dbReference type="NCBI Taxonomy" id="236068"/>
    <lineage>
        <taxon>Bacteria</taxon>
        <taxon>Bacillati</taxon>
        <taxon>Actinomycetota</taxon>
        <taxon>Actinomycetes</taxon>
        <taxon>Propionibacteriales</taxon>
        <taxon>Kribbellaceae</taxon>
        <taxon>Kribbella</taxon>
    </lineage>
</organism>
<reference evidence="1 2" key="1">
    <citation type="submission" date="2019-06" db="EMBL/GenBank/DDBJ databases">
        <title>Sequencing the genomes of 1000 actinobacteria strains.</title>
        <authorList>
            <person name="Klenk H.-P."/>
        </authorList>
    </citation>
    <scope>NUCLEOTIDE SEQUENCE [LARGE SCALE GENOMIC DNA]</scope>
    <source>
        <strain evidence="1 2">DSM 17305</strain>
    </source>
</reference>
<name>A0A542EWJ1_9ACTN</name>
<keyword evidence="2" id="KW-1185">Reference proteome</keyword>
<dbReference type="Proteomes" id="UP000316298">
    <property type="component" value="Unassembled WGS sequence"/>
</dbReference>
<protein>
    <submittedName>
        <fullName evidence="1">Uncharacterized protein</fullName>
    </submittedName>
</protein>
<evidence type="ECO:0000313" key="1">
    <source>
        <dbReference type="EMBL" id="TQJ19715.1"/>
    </source>
</evidence>
<comment type="caution">
    <text evidence="1">The sequence shown here is derived from an EMBL/GenBank/DDBJ whole genome shotgun (WGS) entry which is preliminary data.</text>
</comment>